<proteinExistence type="inferred from homology"/>
<evidence type="ECO:0000256" key="1">
    <source>
        <dbReference type="ARBA" id="ARBA00008007"/>
    </source>
</evidence>
<dbReference type="InterPro" id="IPR029057">
    <property type="entry name" value="PRTase-like"/>
</dbReference>
<keyword evidence="4" id="KW-1185">Reference proteome</keyword>
<comment type="caution">
    <text evidence="3">The sequence shown here is derived from an EMBL/GenBank/DDBJ whole genome shotgun (WGS) entry which is preliminary data.</text>
</comment>
<accession>A0ABP9QC10</accession>
<dbReference type="PANTHER" id="PTHR47505:SF1">
    <property type="entry name" value="DNA UTILIZATION PROTEIN YHGH"/>
    <property type="match status" value="1"/>
</dbReference>
<name>A0ABP9QC10_9RHOO</name>
<evidence type="ECO:0000313" key="3">
    <source>
        <dbReference type="EMBL" id="GAA5158049.1"/>
    </source>
</evidence>
<evidence type="ECO:0000259" key="2">
    <source>
        <dbReference type="Pfam" id="PF00156"/>
    </source>
</evidence>
<gene>
    <name evidence="3" type="ORF">GCM10025770_02160</name>
</gene>
<sequence>MLCAACDGDLPQVGAACPVCANPSPGGQRCGSCLKRVPQFDASRALFEYRHPVREMVLALKHGQGFALANWFCEKALPLDDLQPDLVVAMPLHPRRLAERGFNPIMLVARELSRRKGWRLDMQGVVRDSDTPHQAGQGLKQRLRNVRGAFRCTTRLDGMHVLLMDDVMTSGATLNELARTVKIAGAAKVTNLVLARAVMSMHGR</sequence>
<dbReference type="InterPro" id="IPR051910">
    <property type="entry name" value="ComF/GntX_DNA_util-trans"/>
</dbReference>
<dbReference type="Proteomes" id="UP001500547">
    <property type="component" value="Unassembled WGS sequence"/>
</dbReference>
<dbReference type="SUPFAM" id="SSF53271">
    <property type="entry name" value="PRTase-like"/>
    <property type="match status" value="1"/>
</dbReference>
<reference evidence="4" key="1">
    <citation type="journal article" date="2019" name="Int. J. Syst. Evol. Microbiol.">
        <title>The Global Catalogue of Microorganisms (GCM) 10K type strain sequencing project: providing services to taxonomists for standard genome sequencing and annotation.</title>
        <authorList>
            <consortium name="The Broad Institute Genomics Platform"/>
            <consortium name="The Broad Institute Genome Sequencing Center for Infectious Disease"/>
            <person name="Wu L."/>
            <person name="Ma J."/>
        </authorList>
    </citation>
    <scope>NUCLEOTIDE SEQUENCE [LARGE SCALE GENOMIC DNA]</scope>
    <source>
        <strain evidence="4">JCM 18715</strain>
    </source>
</reference>
<organism evidence="3 4">
    <name type="scientific">Viridibacterium curvum</name>
    <dbReference type="NCBI Taxonomy" id="1101404"/>
    <lineage>
        <taxon>Bacteria</taxon>
        <taxon>Pseudomonadati</taxon>
        <taxon>Pseudomonadota</taxon>
        <taxon>Betaproteobacteria</taxon>
        <taxon>Rhodocyclales</taxon>
        <taxon>Rhodocyclaceae</taxon>
        <taxon>Viridibacterium</taxon>
    </lineage>
</organism>
<protein>
    <submittedName>
        <fullName evidence="3">ComF family protein</fullName>
    </submittedName>
</protein>
<dbReference type="CDD" id="cd06223">
    <property type="entry name" value="PRTases_typeI"/>
    <property type="match status" value="1"/>
</dbReference>
<comment type="similarity">
    <text evidence="1">Belongs to the ComF/GntX family.</text>
</comment>
<feature type="domain" description="Phosphoribosyltransferase" evidence="2">
    <location>
        <begin position="99"/>
        <end position="195"/>
    </location>
</feature>
<dbReference type="InterPro" id="IPR000836">
    <property type="entry name" value="PRTase_dom"/>
</dbReference>
<dbReference type="Pfam" id="PF00156">
    <property type="entry name" value="Pribosyltran"/>
    <property type="match status" value="1"/>
</dbReference>
<evidence type="ECO:0000313" key="4">
    <source>
        <dbReference type="Proteomes" id="UP001500547"/>
    </source>
</evidence>
<dbReference type="PANTHER" id="PTHR47505">
    <property type="entry name" value="DNA UTILIZATION PROTEIN YHGH"/>
    <property type="match status" value="1"/>
</dbReference>
<dbReference type="Gene3D" id="3.40.50.2020">
    <property type="match status" value="1"/>
</dbReference>
<dbReference type="EMBL" id="BAABLD010000001">
    <property type="protein sequence ID" value="GAA5158049.1"/>
    <property type="molecule type" value="Genomic_DNA"/>
</dbReference>